<dbReference type="Proteomes" id="UP001500956">
    <property type="component" value="Unassembled WGS sequence"/>
</dbReference>
<reference evidence="2" key="1">
    <citation type="journal article" date="2019" name="Int. J. Syst. Evol. Microbiol.">
        <title>The Global Catalogue of Microorganisms (GCM) 10K type strain sequencing project: providing services to taxonomists for standard genome sequencing and annotation.</title>
        <authorList>
            <consortium name="The Broad Institute Genomics Platform"/>
            <consortium name="The Broad Institute Genome Sequencing Center for Infectious Disease"/>
            <person name="Wu L."/>
            <person name="Ma J."/>
        </authorList>
    </citation>
    <scope>NUCLEOTIDE SEQUENCE [LARGE SCALE GENOMIC DNA]</scope>
    <source>
        <strain evidence="2">JCM 18063</strain>
    </source>
</reference>
<name>A0ABP8Y6W3_9MICO</name>
<organism evidence="1 2">
    <name type="scientific">Isoptericola chiayiensis</name>
    <dbReference type="NCBI Taxonomy" id="579446"/>
    <lineage>
        <taxon>Bacteria</taxon>
        <taxon>Bacillati</taxon>
        <taxon>Actinomycetota</taxon>
        <taxon>Actinomycetes</taxon>
        <taxon>Micrococcales</taxon>
        <taxon>Promicromonosporaceae</taxon>
        <taxon>Isoptericola</taxon>
    </lineage>
</organism>
<protein>
    <submittedName>
        <fullName evidence="1">Uncharacterized protein</fullName>
    </submittedName>
</protein>
<dbReference type="RefSeq" id="WP_216648148.1">
    <property type="nucleotide sequence ID" value="NZ_BAABID010000006.1"/>
</dbReference>
<evidence type="ECO:0000313" key="1">
    <source>
        <dbReference type="EMBL" id="GAA4722783.1"/>
    </source>
</evidence>
<keyword evidence="2" id="KW-1185">Reference proteome</keyword>
<dbReference type="EMBL" id="BAABID010000006">
    <property type="protein sequence ID" value="GAA4722783.1"/>
    <property type="molecule type" value="Genomic_DNA"/>
</dbReference>
<evidence type="ECO:0000313" key="2">
    <source>
        <dbReference type="Proteomes" id="UP001500956"/>
    </source>
</evidence>
<comment type="caution">
    <text evidence="1">The sequence shown here is derived from an EMBL/GenBank/DDBJ whole genome shotgun (WGS) entry which is preliminary data.</text>
</comment>
<sequence>MTRPSPWHTVAHAAGAALLVNAVPHTVHGLSGEPFPSPFADPPGVGDSTPAENIVWGGLNAVAGGALLLGVGRFRPGANLGTAVTVAAGLAAAFGISRHFAGVRGGVGSTRATEPAGSGWDAWFDRGRRVGPDFLARRPA</sequence>
<accession>A0ABP8Y6W3</accession>
<gene>
    <name evidence="1" type="ORF">GCM10023216_10140</name>
</gene>
<proteinExistence type="predicted"/>